<feature type="compositionally biased region" description="Basic residues" evidence="1">
    <location>
        <begin position="444"/>
        <end position="456"/>
    </location>
</feature>
<evidence type="ECO:0000313" key="3">
    <source>
        <dbReference type="Proteomes" id="UP000028821"/>
    </source>
</evidence>
<feature type="compositionally biased region" description="Low complexity" evidence="1">
    <location>
        <begin position="683"/>
        <end position="697"/>
    </location>
</feature>
<organism evidence="2 3">
    <name type="scientific">Toxoplasma gondii MAS</name>
    <dbReference type="NCBI Taxonomy" id="943118"/>
    <lineage>
        <taxon>Eukaryota</taxon>
        <taxon>Sar</taxon>
        <taxon>Alveolata</taxon>
        <taxon>Apicomplexa</taxon>
        <taxon>Conoidasida</taxon>
        <taxon>Coccidia</taxon>
        <taxon>Eucoccidiorida</taxon>
        <taxon>Eimeriorina</taxon>
        <taxon>Sarcocystidae</taxon>
        <taxon>Toxoplasma</taxon>
    </lineage>
</organism>
<feature type="compositionally biased region" description="Basic residues" evidence="1">
    <location>
        <begin position="965"/>
        <end position="975"/>
    </location>
</feature>
<feature type="compositionally biased region" description="Basic and acidic residues" evidence="1">
    <location>
        <begin position="1779"/>
        <end position="1793"/>
    </location>
</feature>
<protein>
    <recommendedName>
        <fullName evidence="4">Phytanoyl-CoA dioxygenase (PhyH) superfamily protein</fullName>
    </recommendedName>
</protein>
<accession>A0A086QTH8</accession>
<feature type="region of interest" description="Disordered" evidence="1">
    <location>
        <begin position="718"/>
        <end position="820"/>
    </location>
</feature>
<feature type="compositionally biased region" description="Basic and acidic residues" evidence="1">
    <location>
        <begin position="643"/>
        <end position="652"/>
    </location>
</feature>
<sequence>MESLKDMLALLKQRETGAFPGPGASGALQLQPGHVSAMQSGDRGIVANSTCEMSPSAGLSAPNLIANSHVSPDQGAPLPACPTLRPGIPAAAATPAASPGSGLGLPSLLASLNSLNHFLRGPVDAEQKANILNPLIGSLRLLQERLPAGGQPHFGMPPGSLAFPGAPQSGLARPSSSAPVPPPVNANRAAQETINSLVQKETLTEQTTLPDTREQLSGSYAGQLANVGSAAGNLHEGRETEGNDRCVQTLLSPQERQKFVQLLLQECMRRTAGLRATGAPPAMTVPSLLTPLGRGLHRPETPATAQAFFPAAAPVARPVNMPSPPDLYARTGAKEGLSDGSPSWGGNRGDHEAAQIAAGQVSRERLWTLLQQQHFLAYQALPKNQASAAQAAYLSYLSQPANGAPHSHGPGAPFRHSSEASPAIPSGPAEAQSGEKSPCASPLLHRRAGKASRRRSTGPAVSKASRAHPLHLGEAPRSAGDTSDTPAVQLARKRARSVSGLKKKRQRQAPEETLAPEPPPDKENAEAAAATAAAVAAAVADALVVSPTGAGAQEDFTGWVRRSVRPSRPTFRVRCADCGGRASQCQCRGRFAGALHAQRARVGLQGEAGRETSENGGGEDGDSFPSSAPQSINKKRRVSGKATSDERNRADGLRAVGEGPVGVKGEPAEEGDASPLTVSLPRGKAAPAGASKSSNAARPWGGGAHGMEAFEIHPTMLADSPERPEKAAERPGVMGKKRVPMTCPAHKQSSPKGDPSRRNCGDHRPPDSDLACSTKSDVSGHLHTPPVPKRGSELASNIQTAGGKGGNLQHHRGLPKTQTERCGVQADDKSCLRLVSPFFANLSGLSSLRSLQVHRPRPAASEKTASRTARLLSQACVPPGAARKPGGGAALVWGPWKPRGVLEEAEKQAIHLDTLTEEYHKSVRLICQQGAYILTAVGASAIVAAAAVAHAVKATGESEDENASARRRRKAKLTLHSRDFPRIAWSTVTPSSGTKRSFDEHDSGETGGEQRPLHPQVKREAAKSPAATGRELGESEGTREAPEAADVEKDEYACETAKLANAETKQSICGEEDECAKGTKGVHDDREGTDGGRGAADGCTSGLRKERSGNDDWAPSRGKAYSSPSGSAAELENRWMIYPRMARDAFCFLAAERQTESAQQLLCSPAEDEEVEIPCGFAFSRLPTAAELDGPCSSDSSASSGRSSPPAQPPCDVPATAFLALSWCMHASANRDILKAVLVAAGCSLFACSSFSGFFFFRPSAPVSGARKLAPDPAEASLRAVPFAELLPSREGDACAASGTRRDAGRFADSSLHACGMLWSLLRECGGVPCSPPLSKRHRDLLWRLKEILPASPLPVAPMEEAVCLSASHASPCSEAVAASCGVLATLLQLSLSSAGRWIFVSRDAWATHLVASSQMAKLHFSPGIVHSSLRTCKLLRDGVELVPRMLSAEAVASLHADILHHFGLLMDRVLTVHQHWPVVPPATSLFKYNGVACRNSPLRVDVNLSEAHWEWGDGELRRVHLQLQQRVLLLTRLAGTEIGKRFGSWQRPSNALCGSSFSSGASPSSSARSCSSSCSASEGETGARGDKPERQRPRETGDREREEAWRAITFGYIVSIGPHANDQKVHHDYHQEAFERNIVNAFFPLVDISPENSATTFLISGSKLQSCAAAGDLILMDNTVRHYGSQHPAPTVRPLIYCSLADRRTTRTREAVGKKTHFYNWHQYPRLPGAKQQDRVVRQADEPEAAEDGGAPSTGGNALEEGRKEENGGEAAEQRPACGDKEALECEGKTTEAEEAIESAAPEEKAVDNGEVDGGETRQGGTREKSETCRKGDKNEKEEAKHTNGGDGGVNKDSTAEPLMRSPGLEEEKRDQETVESKPFFSSSPDTRDVLDKETASLPLFLQRILAYRQSLENCK</sequence>
<feature type="compositionally biased region" description="Low complexity" evidence="1">
    <location>
        <begin position="655"/>
        <end position="665"/>
    </location>
</feature>
<proteinExistence type="predicted"/>
<reference evidence="2 3" key="1">
    <citation type="submission" date="2014-04" db="EMBL/GenBank/DDBJ databases">
        <authorList>
            <person name="Sibley D."/>
            <person name="Venepally P."/>
            <person name="Karamycheva S."/>
            <person name="Hadjithomas M."/>
            <person name="Khan A."/>
            <person name="Brunk B."/>
            <person name="Roos D."/>
            <person name="Caler E."/>
            <person name="Lorenzi H."/>
        </authorList>
    </citation>
    <scope>NUCLEOTIDE SEQUENCE [LARGE SCALE GENOMIC DNA]</scope>
    <source>
        <strain evidence="2 3">MAS</strain>
    </source>
</reference>
<feature type="region of interest" description="Disordered" evidence="1">
    <location>
        <begin position="1072"/>
        <end position="1126"/>
    </location>
</feature>
<feature type="region of interest" description="Disordered" evidence="1">
    <location>
        <begin position="402"/>
        <end position="529"/>
    </location>
</feature>
<feature type="region of interest" description="Disordered" evidence="1">
    <location>
        <begin position="322"/>
        <end position="357"/>
    </location>
</feature>
<feature type="compositionally biased region" description="Basic and acidic residues" evidence="1">
    <location>
        <begin position="1582"/>
        <end position="1602"/>
    </location>
</feature>
<evidence type="ECO:0008006" key="4">
    <source>
        <dbReference type="Google" id="ProtNLM"/>
    </source>
</evidence>
<feature type="compositionally biased region" description="Basic and acidic residues" evidence="1">
    <location>
        <begin position="1031"/>
        <end position="1049"/>
    </location>
</feature>
<dbReference type="Gene3D" id="2.60.120.620">
    <property type="entry name" value="q2cbj1_9rhob like domain"/>
    <property type="match status" value="1"/>
</dbReference>
<feature type="compositionally biased region" description="Polar residues" evidence="1">
    <location>
        <begin position="986"/>
        <end position="995"/>
    </location>
</feature>
<comment type="caution">
    <text evidence="2">The sequence shown here is derived from an EMBL/GenBank/DDBJ whole genome shotgun (WGS) entry which is preliminary data.</text>
</comment>
<dbReference type="EMBL" id="AEXC02000741">
    <property type="protein sequence ID" value="KFH15910.1"/>
    <property type="molecule type" value="Genomic_DNA"/>
</dbReference>
<evidence type="ECO:0000256" key="1">
    <source>
        <dbReference type="SAM" id="MobiDB-lite"/>
    </source>
</evidence>
<feature type="compositionally biased region" description="Basic and acidic residues" evidence="1">
    <location>
        <begin position="1822"/>
        <end position="1845"/>
    </location>
</feature>
<feature type="compositionally biased region" description="Basic and acidic residues" evidence="1">
    <location>
        <begin position="1075"/>
        <end position="1090"/>
    </location>
</feature>
<feature type="compositionally biased region" description="Low complexity" evidence="1">
    <location>
        <begin position="1557"/>
        <end position="1580"/>
    </location>
</feature>
<dbReference type="OrthoDB" id="348452at2759"/>
<feature type="region of interest" description="Disordered" evidence="1">
    <location>
        <begin position="1724"/>
        <end position="1891"/>
    </location>
</feature>
<feature type="compositionally biased region" description="Basic and acidic residues" evidence="1">
    <location>
        <begin position="720"/>
        <end position="729"/>
    </location>
</feature>
<feature type="compositionally biased region" description="Basic residues" evidence="1">
    <location>
        <begin position="491"/>
        <end position="507"/>
    </location>
</feature>
<name>A0A086QTH8_TOXGO</name>
<feature type="compositionally biased region" description="Basic and acidic residues" evidence="1">
    <location>
        <begin position="754"/>
        <end position="767"/>
    </location>
</feature>
<dbReference type="VEuPathDB" id="ToxoDB:TGMAS_217830"/>
<feature type="region of interest" description="Disordered" evidence="1">
    <location>
        <begin position="953"/>
        <end position="1049"/>
    </location>
</feature>
<feature type="compositionally biased region" description="Basic and acidic residues" evidence="1">
    <location>
        <begin position="1865"/>
        <end position="1877"/>
    </location>
</feature>
<dbReference type="Proteomes" id="UP000028821">
    <property type="component" value="Unassembled WGS sequence"/>
</dbReference>
<dbReference type="SUPFAM" id="SSF51197">
    <property type="entry name" value="Clavaminate synthase-like"/>
    <property type="match status" value="1"/>
</dbReference>
<feature type="region of interest" description="Disordered" evidence="1">
    <location>
        <begin position="1557"/>
        <end position="1602"/>
    </location>
</feature>
<evidence type="ECO:0000313" key="2">
    <source>
        <dbReference type="EMBL" id="KFH15910.1"/>
    </source>
</evidence>
<feature type="region of interest" description="Disordered" evidence="1">
    <location>
        <begin position="603"/>
        <end position="706"/>
    </location>
</feature>
<gene>
    <name evidence="2" type="ORF">TGMAS_217830</name>
</gene>
<feature type="compositionally biased region" description="Basic and acidic residues" evidence="1">
    <location>
        <begin position="1733"/>
        <end position="1742"/>
    </location>
</feature>